<reference evidence="1" key="1">
    <citation type="submission" date="2023-07" db="EMBL/GenBank/DDBJ databases">
        <authorList>
            <person name="Kim M.K."/>
        </authorList>
    </citation>
    <scope>NUCLEOTIDE SEQUENCE</scope>
    <source>
        <strain evidence="1">ASUV-10-1</strain>
    </source>
</reference>
<sequence>MWKNEIRLGQTTTQLCVVMESRGEIVRKVIKDSGLSITRIAEKIHISRNQLYLDFSNPEMSFDRILAIGQVLGYDFSMHFKELVNKPSSQPEDESVAMKKLLECQGKLISAMELLDRYRLKYGTEI</sequence>
<evidence type="ECO:0008006" key="3">
    <source>
        <dbReference type="Google" id="ProtNLM"/>
    </source>
</evidence>
<organism evidence="1 2">
    <name type="scientific">Hymenobacter aranciens</name>
    <dbReference type="NCBI Taxonomy" id="3063996"/>
    <lineage>
        <taxon>Bacteria</taxon>
        <taxon>Pseudomonadati</taxon>
        <taxon>Bacteroidota</taxon>
        <taxon>Cytophagia</taxon>
        <taxon>Cytophagales</taxon>
        <taxon>Hymenobacteraceae</taxon>
        <taxon>Hymenobacter</taxon>
    </lineage>
</organism>
<evidence type="ECO:0000313" key="1">
    <source>
        <dbReference type="EMBL" id="MDO7873982.1"/>
    </source>
</evidence>
<dbReference type="SUPFAM" id="SSF47413">
    <property type="entry name" value="lambda repressor-like DNA-binding domains"/>
    <property type="match status" value="1"/>
</dbReference>
<dbReference type="Proteomes" id="UP001176429">
    <property type="component" value="Unassembled WGS sequence"/>
</dbReference>
<protein>
    <recommendedName>
        <fullName evidence="3">XRE family transcriptional regulator</fullName>
    </recommendedName>
</protein>
<name>A0ABT9B6T4_9BACT</name>
<dbReference type="EMBL" id="JAUQSY010000002">
    <property type="protein sequence ID" value="MDO7873982.1"/>
    <property type="molecule type" value="Genomic_DNA"/>
</dbReference>
<proteinExistence type="predicted"/>
<dbReference type="InterPro" id="IPR001387">
    <property type="entry name" value="Cro/C1-type_HTH"/>
</dbReference>
<dbReference type="InterPro" id="IPR010982">
    <property type="entry name" value="Lambda_DNA-bd_dom_sf"/>
</dbReference>
<gene>
    <name evidence="1" type="ORF">Q5H93_04490</name>
</gene>
<accession>A0ABT9B6T4</accession>
<evidence type="ECO:0000313" key="2">
    <source>
        <dbReference type="Proteomes" id="UP001176429"/>
    </source>
</evidence>
<keyword evidence="2" id="KW-1185">Reference proteome</keyword>
<comment type="caution">
    <text evidence="1">The sequence shown here is derived from an EMBL/GenBank/DDBJ whole genome shotgun (WGS) entry which is preliminary data.</text>
</comment>
<dbReference type="CDD" id="cd00093">
    <property type="entry name" value="HTH_XRE"/>
    <property type="match status" value="1"/>
</dbReference>